<gene>
    <name evidence="3" type="ORF">CDD80_5540</name>
</gene>
<feature type="compositionally biased region" description="Pro residues" evidence="2">
    <location>
        <begin position="155"/>
        <end position="168"/>
    </location>
</feature>
<dbReference type="EMBL" id="NJES01000552">
    <property type="protein sequence ID" value="PHH71079.1"/>
    <property type="molecule type" value="Genomic_DNA"/>
</dbReference>
<name>A0A2C5XG15_9HYPO</name>
<feature type="compositionally biased region" description="Low complexity" evidence="2">
    <location>
        <begin position="58"/>
        <end position="72"/>
    </location>
</feature>
<feature type="compositionally biased region" description="Basic residues" evidence="2">
    <location>
        <begin position="1"/>
        <end position="10"/>
    </location>
</feature>
<feature type="compositionally biased region" description="Basic and acidic residues" evidence="2">
    <location>
        <begin position="272"/>
        <end position="292"/>
    </location>
</feature>
<proteinExistence type="predicted"/>
<evidence type="ECO:0000256" key="2">
    <source>
        <dbReference type="SAM" id="MobiDB-lite"/>
    </source>
</evidence>
<protein>
    <submittedName>
        <fullName evidence="3">Uncharacterized protein</fullName>
    </submittedName>
</protein>
<feature type="compositionally biased region" description="Pro residues" evidence="2">
    <location>
        <begin position="120"/>
        <end position="131"/>
    </location>
</feature>
<reference evidence="3 4" key="1">
    <citation type="submission" date="2017-06" db="EMBL/GenBank/DDBJ databases">
        <title>Ant-infecting Ophiocordyceps genomes reveal a high diversity of potential behavioral manipulation genes and a possible major role for enterotoxins.</title>
        <authorList>
            <person name="De Bekker C."/>
            <person name="Evans H.C."/>
            <person name="Brachmann A."/>
            <person name="Hughes D.P."/>
        </authorList>
    </citation>
    <scope>NUCLEOTIDE SEQUENCE [LARGE SCALE GENOMIC DNA]</scope>
    <source>
        <strain evidence="3 4">Map16</strain>
    </source>
</reference>
<comment type="caution">
    <text evidence="3">The sequence shown here is derived from an EMBL/GenBank/DDBJ whole genome shotgun (WGS) entry which is preliminary data.</text>
</comment>
<evidence type="ECO:0000256" key="1">
    <source>
        <dbReference type="SAM" id="Coils"/>
    </source>
</evidence>
<accession>A0A2C5XG15</accession>
<feature type="compositionally biased region" description="Basic and acidic residues" evidence="2">
    <location>
        <begin position="91"/>
        <end position="113"/>
    </location>
</feature>
<feature type="compositionally biased region" description="Low complexity" evidence="2">
    <location>
        <begin position="197"/>
        <end position="210"/>
    </location>
</feature>
<evidence type="ECO:0000313" key="3">
    <source>
        <dbReference type="EMBL" id="PHH71079.1"/>
    </source>
</evidence>
<keyword evidence="1" id="KW-0175">Coiled coil</keyword>
<feature type="compositionally biased region" description="Basic residues" evidence="2">
    <location>
        <begin position="186"/>
        <end position="196"/>
    </location>
</feature>
<dbReference type="Proteomes" id="UP000226431">
    <property type="component" value="Unassembled WGS sequence"/>
</dbReference>
<feature type="region of interest" description="Disordered" evidence="2">
    <location>
        <begin position="1"/>
        <end position="357"/>
    </location>
</feature>
<organism evidence="3 4">
    <name type="scientific">Ophiocordyceps camponoti-rufipedis</name>
    <dbReference type="NCBI Taxonomy" id="2004952"/>
    <lineage>
        <taxon>Eukaryota</taxon>
        <taxon>Fungi</taxon>
        <taxon>Dikarya</taxon>
        <taxon>Ascomycota</taxon>
        <taxon>Pezizomycotina</taxon>
        <taxon>Sordariomycetes</taxon>
        <taxon>Hypocreomycetidae</taxon>
        <taxon>Hypocreales</taxon>
        <taxon>Ophiocordycipitaceae</taxon>
        <taxon>Ophiocordyceps</taxon>
    </lineage>
</organism>
<feature type="compositionally biased region" description="Basic and acidic residues" evidence="2">
    <location>
        <begin position="242"/>
        <end position="264"/>
    </location>
</feature>
<sequence length="447" mass="47518">MEDATRKRRRVVAESTASVAEDETRRKRPSFASPTKSSLARFNPAIPNVNRGEGSLPAGRRGSDAGSDGSLSELMTPQPGVAVEDVAPASEPDRREVEMREADRLEPRSDRVGRAGPAAKPNPRPLPPPAPEGEDELNPFMGHALRRSPVTGISIPPPPEPELPPSVPDPLLSTPPRGIHSSPSRWKGKSKAKKSSPLKAPAEAPKAGPSDILAPTAPSRQPEVEAGALPDAESRNMSGEGPGKETEAAEPAKKSGPEPSRKPGIEPVKNSGETKGKSGSESRKKSGAEQGKKSGAQPSKKSGAETSKKSRSEPSKKAGAEPTKKPGAEHGKKSTGSPSGSLREADPPCGFDLDPTTSRARLVAARNPDQDKLKERDELRAEIARLKSDLKLAGAENERLRLMQSSGRSVASTDENAYLDLLRRDFEPDGLVAFWTTFVGRSDDDYN</sequence>
<dbReference type="AlphaFoldDB" id="A0A2C5XG15"/>
<evidence type="ECO:0000313" key="4">
    <source>
        <dbReference type="Proteomes" id="UP000226431"/>
    </source>
</evidence>
<feature type="coiled-coil region" evidence="1">
    <location>
        <begin position="369"/>
        <end position="403"/>
    </location>
</feature>
<dbReference type="STRING" id="2004952.A0A2C5XG15"/>
<feature type="compositionally biased region" description="Basic and acidic residues" evidence="2">
    <location>
        <begin position="302"/>
        <end position="332"/>
    </location>
</feature>
<keyword evidence="4" id="KW-1185">Reference proteome</keyword>